<sequence length="194" mass="22027">MLDLKDIAHLYSRGTLYNTCHARPKTRVEMRIIEASAMIRSAPEWSEQLRDNSKRQEWTDKLKATYKLTDKNIESVFDVLEYYAQLKAKGRNGEELADMPFGSPEAALAFTNKSTPEAVVDVDHIEILAKKARWLPTDFIVNDNGTVSICSYINNLDPTRYAALYRTISKVFANFVPLVEQVTTEVIHSCKPPA</sequence>
<name>A0ACC1M1B9_9FUNG</name>
<reference evidence="1" key="1">
    <citation type="submission" date="2022-07" db="EMBL/GenBank/DDBJ databases">
        <title>Phylogenomic reconstructions and comparative analyses of Kickxellomycotina fungi.</title>
        <authorList>
            <person name="Reynolds N.K."/>
            <person name="Stajich J.E."/>
            <person name="Barry K."/>
            <person name="Grigoriev I.V."/>
            <person name="Crous P."/>
            <person name="Smith M.E."/>
        </authorList>
    </citation>
    <scope>NUCLEOTIDE SEQUENCE</scope>
    <source>
        <strain evidence="1">CBS 190363</strain>
    </source>
</reference>
<dbReference type="Proteomes" id="UP001139981">
    <property type="component" value="Unassembled WGS sequence"/>
</dbReference>
<gene>
    <name evidence="1" type="ORF">IWW38_003542</name>
</gene>
<keyword evidence="2" id="KW-1185">Reference proteome</keyword>
<comment type="caution">
    <text evidence="1">The sequence shown here is derived from an EMBL/GenBank/DDBJ whole genome shotgun (WGS) entry which is preliminary data.</text>
</comment>
<proteinExistence type="predicted"/>
<evidence type="ECO:0000313" key="2">
    <source>
        <dbReference type="Proteomes" id="UP001139981"/>
    </source>
</evidence>
<protein>
    <submittedName>
        <fullName evidence="1">Uncharacterized protein</fullName>
    </submittedName>
</protein>
<evidence type="ECO:0000313" key="1">
    <source>
        <dbReference type="EMBL" id="KAJ2891620.1"/>
    </source>
</evidence>
<organism evidence="1 2">
    <name type="scientific">Coemansia aciculifera</name>
    <dbReference type="NCBI Taxonomy" id="417176"/>
    <lineage>
        <taxon>Eukaryota</taxon>
        <taxon>Fungi</taxon>
        <taxon>Fungi incertae sedis</taxon>
        <taxon>Zoopagomycota</taxon>
        <taxon>Kickxellomycotina</taxon>
        <taxon>Kickxellomycetes</taxon>
        <taxon>Kickxellales</taxon>
        <taxon>Kickxellaceae</taxon>
        <taxon>Coemansia</taxon>
    </lineage>
</organism>
<feature type="non-terminal residue" evidence="1">
    <location>
        <position position="194"/>
    </location>
</feature>
<accession>A0ACC1M1B9</accession>
<dbReference type="EMBL" id="JANBVB010000937">
    <property type="protein sequence ID" value="KAJ2891620.1"/>
    <property type="molecule type" value="Genomic_DNA"/>
</dbReference>